<comment type="caution">
    <text evidence="3">The sequence shown here is derived from an EMBL/GenBank/DDBJ whole genome shotgun (WGS) entry which is preliminary data.</text>
</comment>
<organism evidence="3 4">
    <name type="scientific">Actinoplanes lobatus</name>
    <dbReference type="NCBI Taxonomy" id="113568"/>
    <lineage>
        <taxon>Bacteria</taxon>
        <taxon>Bacillati</taxon>
        <taxon>Actinomycetota</taxon>
        <taxon>Actinomycetes</taxon>
        <taxon>Micromonosporales</taxon>
        <taxon>Micromonosporaceae</taxon>
        <taxon>Actinoplanes</taxon>
    </lineage>
</organism>
<name>A0A7W7MM79_9ACTN</name>
<evidence type="ECO:0000313" key="4">
    <source>
        <dbReference type="Proteomes" id="UP000590511"/>
    </source>
</evidence>
<feature type="compositionally biased region" description="Basic and acidic residues" evidence="1">
    <location>
        <begin position="94"/>
        <end position="107"/>
    </location>
</feature>
<dbReference type="Proteomes" id="UP000631312">
    <property type="component" value="Unassembled WGS sequence"/>
</dbReference>
<protein>
    <submittedName>
        <fullName evidence="3">Uncharacterized protein</fullName>
    </submittedName>
</protein>
<sequence>MSQIEYASADDLLAEIEEESGADVALPSGKTVRVRGLSRYEWFLAGKLSPDGDGNVFETHMVQMGLVAPSMSAAQVEAWRKRPGRAPDLGAVSDKIRELSGHGEAAQKSDPGAAGE</sequence>
<dbReference type="EMBL" id="BOMP01000192">
    <property type="protein sequence ID" value="GIE46206.1"/>
    <property type="molecule type" value="Genomic_DNA"/>
</dbReference>
<accession>A0A7W7MM79</accession>
<proteinExistence type="predicted"/>
<dbReference type="AlphaFoldDB" id="A0A7W7MM79"/>
<feature type="region of interest" description="Disordered" evidence="1">
    <location>
        <begin position="82"/>
        <end position="116"/>
    </location>
</feature>
<evidence type="ECO:0000256" key="1">
    <source>
        <dbReference type="SAM" id="MobiDB-lite"/>
    </source>
</evidence>
<dbReference type="Proteomes" id="UP000590511">
    <property type="component" value="Unassembled WGS sequence"/>
</dbReference>
<reference evidence="2 5" key="2">
    <citation type="submission" date="2021-01" db="EMBL/GenBank/DDBJ databases">
        <title>Whole genome shotgun sequence of Actinoplanes lobatus NBRC 12513.</title>
        <authorList>
            <person name="Komaki H."/>
            <person name="Tamura T."/>
        </authorList>
    </citation>
    <scope>NUCLEOTIDE SEQUENCE [LARGE SCALE GENOMIC DNA]</scope>
    <source>
        <strain evidence="2 5">NBRC 12513</strain>
    </source>
</reference>
<gene>
    <name evidence="2" type="ORF">Alo02nite_91040</name>
    <name evidence="3" type="ORF">BJ964_009569</name>
</gene>
<evidence type="ECO:0000313" key="2">
    <source>
        <dbReference type="EMBL" id="GIE46206.1"/>
    </source>
</evidence>
<evidence type="ECO:0000313" key="5">
    <source>
        <dbReference type="Proteomes" id="UP000631312"/>
    </source>
</evidence>
<keyword evidence="5" id="KW-1185">Reference proteome</keyword>
<dbReference type="RefSeq" id="WP_188127604.1">
    <property type="nucleotide sequence ID" value="NZ_BOMP01000192.1"/>
</dbReference>
<reference evidence="3 4" key="1">
    <citation type="submission" date="2020-08" db="EMBL/GenBank/DDBJ databases">
        <title>Sequencing the genomes of 1000 actinobacteria strains.</title>
        <authorList>
            <person name="Klenk H.-P."/>
        </authorList>
    </citation>
    <scope>NUCLEOTIDE SEQUENCE [LARGE SCALE GENOMIC DNA]</scope>
    <source>
        <strain evidence="3 4">DSM 43150</strain>
    </source>
</reference>
<evidence type="ECO:0000313" key="3">
    <source>
        <dbReference type="EMBL" id="MBB4755298.1"/>
    </source>
</evidence>
<dbReference type="EMBL" id="JACHNC010000002">
    <property type="protein sequence ID" value="MBB4755298.1"/>
    <property type="molecule type" value="Genomic_DNA"/>
</dbReference>